<dbReference type="UniPathway" id="UPA00077">
    <property type="reaction ID" value="UER00155"/>
</dbReference>
<evidence type="ECO:0000256" key="6">
    <source>
        <dbReference type="ARBA" id="ARBA00022741"/>
    </source>
</evidence>
<dbReference type="KEGG" id="paca:ID47_10005"/>
<dbReference type="Proteomes" id="UP000028926">
    <property type="component" value="Chromosome"/>
</dbReference>
<evidence type="ECO:0000256" key="9">
    <source>
        <dbReference type="ARBA" id="ARBA00022909"/>
    </source>
</evidence>
<dbReference type="STRING" id="91604.ID47_10005"/>
<dbReference type="PROSITE" id="PS00794">
    <property type="entry name" value="HPPK"/>
    <property type="match status" value="1"/>
</dbReference>
<evidence type="ECO:0000256" key="2">
    <source>
        <dbReference type="ARBA" id="ARBA00005810"/>
    </source>
</evidence>
<keyword evidence="9" id="KW-0289">Folate biosynthesis</keyword>
<dbReference type="GO" id="GO:0016301">
    <property type="term" value="F:kinase activity"/>
    <property type="evidence" value="ECO:0007669"/>
    <property type="project" value="UniProtKB-KW"/>
</dbReference>
<evidence type="ECO:0000256" key="10">
    <source>
        <dbReference type="ARBA" id="ARBA00029409"/>
    </source>
</evidence>
<dbReference type="NCBIfam" id="TIGR01498">
    <property type="entry name" value="folK"/>
    <property type="match status" value="1"/>
</dbReference>
<dbReference type="PANTHER" id="PTHR43071">
    <property type="entry name" value="2-AMINO-4-HYDROXY-6-HYDROXYMETHYLDIHYDROPTERIDINE PYROPHOSPHOKINASE"/>
    <property type="match status" value="1"/>
</dbReference>
<accession>A0A077AV02</accession>
<dbReference type="PANTHER" id="PTHR43071:SF1">
    <property type="entry name" value="2-AMINO-4-HYDROXY-6-HYDROXYMETHYLDIHYDROPTERIDINE PYROPHOSPHOKINASE"/>
    <property type="match status" value="1"/>
</dbReference>
<comment type="pathway">
    <text evidence="1">Cofactor biosynthesis; tetrahydrofolate biosynthesis; 2-amino-4-hydroxy-6-hydroxymethyl-7,8-dihydropteridine diphosphate from 7,8-dihydroneopterin triphosphate: step 4/4.</text>
</comment>
<sequence length="150" mass="16957">MRVFIGLGSNLGNSEQNLKEAVYRIHQVYPIIAQSSILITKAQYIEDQPDFCNQVIEIQGHGDPQTLLTFLRGLENLMGRQRTIKYGPRLIDLDIIFFGNLIVASDDLMIPHPLFAERGFVLQPLLEIAPDWICPKSGQSITELHKKLVS</sequence>
<evidence type="ECO:0000256" key="11">
    <source>
        <dbReference type="ARBA" id="ARBA00029766"/>
    </source>
</evidence>
<proteinExistence type="inferred from homology"/>
<dbReference type="SUPFAM" id="SSF55083">
    <property type="entry name" value="6-hydroxymethyl-7,8-dihydropterin pyrophosphokinase, HPPK"/>
    <property type="match status" value="1"/>
</dbReference>
<dbReference type="GO" id="GO:0005524">
    <property type="term" value="F:ATP binding"/>
    <property type="evidence" value="ECO:0007669"/>
    <property type="project" value="UniProtKB-KW"/>
</dbReference>
<evidence type="ECO:0000256" key="5">
    <source>
        <dbReference type="ARBA" id="ARBA00022679"/>
    </source>
</evidence>
<keyword evidence="5" id="KW-0808">Transferase</keyword>
<dbReference type="GO" id="GO:0046656">
    <property type="term" value="P:folic acid biosynthetic process"/>
    <property type="evidence" value="ECO:0007669"/>
    <property type="project" value="UniProtKB-KW"/>
</dbReference>
<dbReference type="Pfam" id="PF01288">
    <property type="entry name" value="HPPK"/>
    <property type="match status" value="1"/>
</dbReference>
<reference evidence="14 15" key="1">
    <citation type="submission" date="2014-07" db="EMBL/GenBank/DDBJ databases">
        <title>Comparative genomic insights into amoeba endosymbionts belonging to the families of Holosporaceae and Candidatus Midichloriaceae within Rickettsiales.</title>
        <authorList>
            <person name="Wang Z."/>
            <person name="Wu M."/>
        </authorList>
    </citation>
    <scope>NUCLEOTIDE SEQUENCE [LARGE SCALE GENOMIC DNA]</scope>
    <source>
        <strain evidence="14">PRA3</strain>
    </source>
</reference>
<dbReference type="eggNOG" id="COG0801">
    <property type="taxonomic scope" value="Bacteria"/>
</dbReference>
<evidence type="ECO:0000256" key="4">
    <source>
        <dbReference type="ARBA" id="ARBA00016218"/>
    </source>
</evidence>
<keyword evidence="7" id="KW-0418">Kinase</keyword>
<comment type="similarity">
    <text evidence="2">Belongs to the HPPK family.</text>
</comment>
<evidence type="ECO:0000256" key="8">
    <source>
        <dbReference type="ARBA" id="ARBA00022840"/>
    </source>
</evidence>
<feature type="domain" description="7,8-dihydro-6-hydroxymethylpterin-pyrophosphokinase" evidence="13">
    <location>
        <begin position="85"/>
        <end position="96"/>
    </location>
</feature>
<name>A0A077AV02_9PROT</name>
<comment type="function">
    <text evidence="10">Catalyzes the transfer of pyrophosphate from adenosine triphosphate (ATP) to 6-hydroxymethyl-7,8-dihydropterin, an enzymatic step in folate biosynthesis pathway.</text>
</comment>
<keyword evidence="8" id="KW-0067">ATP-binding</keyword>
<dbReference type="EC" id="2.7.6.3" evidence="3"/>
<evidence type="ECO:0000313" key="15">
    <source>
        <dbReference type="Proteomes" id="UP000028926"/>
    </source>
</evidence>
<organism evidence="14 15">
    <name type="scientific">Candidatus Odyssella acanthamoebae</name>
    <dbReference type="NCBI Taxonomy" id="91604"/>
    <lineage>
        <taxon>Bacteria</taxon>
        <taxon>Pseudomonadati</taxon>
        <taxon>Pseudomonadota</taxon>
        <taxon>Alphaproteobacteria</taxon>
        <taxon>Holosporales</taxon>
        <taxon>Candidatus Paracaedibacteraceae</taxon>
        <taxon>Candidatus Odyssella</taxon>
    </lineage>
</organism>
<evidence type="ECO:0000256" key="3">
    <source>
        <dbReference type="ARBA" id="ARBA00013253"/>
    </source>
</evidence>
<keyword evidence="6" id="KW-0547">Nucleotide-binding</keyword>
<evidence type="ECO:0000256" key="7">
    <source>
        <dbReference type="ARBA" id="ARBA00022777"/>
    </source>
</evidence>
<evidence type="ECO:0000313" key="14">
    <source>
        <dbReference type="EMBL" id="AIK96992.1"/>
    </source>
</evidence>
<dbReference type="HOGENOM" id="CLU_097916_1_2_5"/>
<evidence type="ECO:0000256" key="1">
    <source>
        <dbReference type="ARBA" id="ARBA00005051"/>
    </source>
</evidence>
<gene>
    <name evidence="14" type="ORF">ID47_10005</name>
</gene>
<protein>
    <recommendedName>
        <fullName evidence="4">2-amino-4-hydroxy-6-hydroxymethyldihydropteridine pyrophosphokinase</fullName>
        <ecNumber evidence="3">2.7.6.3</ecNumber>
    </recommendedName>
    <alternativeName>
        <fullName evidence="11">6-hydroxymethyl-7,8-dihydropterin pyrophosphokinase</fullName>
    </alternativeName>
    <alternativeName>
        <fullName evidence="12">7,8-dihydro-6-hydroxymethylpterin-pyrophosphokinase</fullName>
    </alternativeName>
</protein>
<dbReference type="AlphaFoldDB" id="A0A077AV02"/>
<dbReference type="InterPro" id="IPR000550">
    <property type="entry name" value="Hppk"/>
</dbReference>
<dbReference type="EMBL" id="CP008941">
    <property type="protein sequence ID" value="AIK96992.1"/>
    <property type="molecule type" value="Genomic_DNA"/>
</dbReference>
<dbReference type="Gene3D" id="3.30.70.560">
    <property type="entry name" value="7,8-Dihydro-6-hydroxymethylpterin-pyrophosphokinase HPPK"/>
    <property type="match status" value="1"/>
</dbReference>
<dbReference type="CDD" id="cd00483">
    <property type="entry name" value="HPPK"/>
    <property type="match status" value="1"/>
</dbReference>
<dbReference type="GO" id="GO:0003848">
    <property type="term" value="F:2-amino-4-hydroxy-6-hydroxymethyldihydropteridine diphosphokinase activity"/>
    <property type="evidence" value="ECO:0007669"/>
    <property type="project" value="UniProtKB-EC"/>
</dbReference>
<evidence type="ECO:0000256" key="12">
    <source>
        <dbReference type="ARBA" id="ARBA00033413"/>
    </source>
</evidence>
<dbReference type="InterPro" id="IPR035907">
    <property type="entry name" value="Hppk_sf"/>
</dbReference>
<dbReference type="GO" id="GO:0046654">
    <property type="term" value="P:tetrahydrofolate biosynthetic process"/>
    <property type="evidence" value="ECO:0007669"/>
    <property type="project" value="UniProtKB-UniPathway"/>
</dbReference>
<evidence type="ECO:0000259" key="13">
    <source>
        <dbReference type="PROSITE" id="PS00794"/>
    </source>
</evidence>
<keyword evidence="15" id="KW-1185">Reference proteome</keyword>